<name>A0ABD7TTL9_9STAP</name>
<reference evidence="6" key="1">
    <citation type="submission" date="2022-03" db="EMBL/GenBank/DDBJ databases">
        <title>Comparative Genomics of East African Camel-Associated Staphylococcaceae spp.: Diversity and Inheritance of Traits Involved in Host-Pathogen Interactions.</title>
        <authorList>
            <person name="Akarsu H."/>
            <person name="Liljander A."/>
            <person name="Younan M."/>
            <person name="Brodard I."/>
            <person name="Glucks I."/>
            <person name="Labroussaa F."/>
            <person name="Overesch G."/>
            <person name="Kuhnert P."/>
            <person name="Perreten V."/>
            <person name="Drexler J.F."/>
            <person name="Corman V.M."/>
            <person name="Falquet L."/>
            <person name="Jores J."/>
        </authorList>
    </citation>
    <scope>NUCLEOTIDE SEQUENCE</scope>
    <source>
        <strain evidence="6">IVB6197</strain>
    </source>
</reference>
<dbReference type="InterPro" id="IPR004107">
    <property type="entry name" value="Integrase_SAM-like_N"/>
</dbReference>
<dbReference type="InterPro" id="IPR013762">
    <property type="entry name" value="Integrase-like_cat_sf"/>
</dbReference>
<keyword evidence="3" id="KW-0238">DNA-binding</keyword>
<dbReference type="EMBL" id="CP094809">
    <property type="protein sequence ID" value="UXU56850.1"/>
    <property type="molecule type" value="Genomic_DNA"/>
</dbReference>
<dbReference type="Gene3D" id="1.10.150.130">
    <property type="match status" value="1"/>
</dbReference>
<dbReference type="InterPro" id="IPR050808">
    <property type="entry name" value="Phage_Integrase"/>
</dbReference>
<sequence length="344" mass="39999">MVVRKRGETYQYDFRLNGKRYRKGGYKTKRLARMAESELMMDIEDGLYNNDSITLAQYFKNYVEVYNESHHSKSTVANMIGRLKSVENHRLGHIPLKNITRLQYQTFINDYGKDHVQDSTRKMHRAIKNCVQDAIFEGIVKRDFTHNITPKSNKGSKEEKEKYFEVSEYKKLKELTKTKSTRSYMVLFLMICTGARISGILNLKHSYIDKTNCTLYIDEKKTDTSPRHVQIGRDDMRHLINYIKNTPIDLSGYVFAEFGKVISNAAVNKTLGKLCDTLNTDKRTSHSLRHTHCSFLLSQGISIYYISKRLGHKNIDTALKYYSHLLEDQYETESKLAVNAINNL</sequence>
<dbReference type="Gene3D" id="1.10.443.10">
    <property type="entry name" value="Intergrase catalytic core"/>
    <property type="match status" value="1"/>
</dbReference>
<evidence type="ECO:0000313" key="6">
    <source>
        <dbReference type="EMBL" id="UXU56850.1"/>
    </source>
</evidence>
<keyword evidence="4" id="KW-0233">DNA recombination</keyword>
<dbReference type="GO" id="GO:0003677">
    <property type="term" value="F:DNA binding"/>
    <property type="evidence" value="ECO:0007669"/>
    <property type="project" value="UniProtKB-KW"/>
</dbReference>
<dbReference type="GO" id="GO:0015074">
    <property type="term" value="P:DNA integration"/>
    <property type="evidence" value="ECO:0007669"/>
    <property type="project" value="UniProtKB-KW"/>
</dbReference>
<dbReference type="InterPro" id="IPR002104">
    <property type="entry name" value="Integrase_catalytic"/>
</dbReference>
<organism evidence="6 7">
    <name type="scientific">Staphylococcus agnetis</name>
    <dbReference type="NCBI Taxonomy" id="985762"/>
    <lineage>
        <taxon>Bacteria</taxon>
        <taxon>Bacillati</taxon>
        <taxon>Bacillota</taxon>
        <taxon>Bacilli</taxon>
        <taxon>Bacillales</taxon>
        <taxon>Staphylococcaceae</taxon>
        <taxon>Staphylococcus</taxon>
    </lineage>
</organism>
<protein>
    <submittedName>
        <fullName evidence="6">Site-specific integrase</fullName>
    </submittedName>
</protein>
<evidence type="ECO:0000256" key="1">
    <source>
        <dbReference type="ARBA" id="ARBA00008857"/>
    </source>
</evidence>
<dbReference type="InterPro" id="IPR011010">
    <property type="entry name" value="DNA_brk_join_enz"/>
</dbReference>
<dbReference type="CDD" id="cd00397">
    <property type="entry name" value="DNA_BRE_C"/>
    <property type="match status" value="1"/>
</dbReference>
<dbReference type="RefSeq" id="WP_262626286.1">
    <property type="nucleotide sequence ID" value="NZ_CP094809.1"/>
</dbReference>
<dbReference type="Pfam" id="PF14659">
    <property type="entry name" value="Phage_int_SAM_3"/>
    <property type="match status" value="1"/>
</dbReference>
<dbReference type="PROSITE" id="PS51898">
    <property type="entry name" value="TYR_RECOMBINASE"/>
    <property type="match status" value="1"/>
</dbReference>
<gene>
    <name evidence="6" type="ORF">MUA95_09820</name>
</gene>
<evidence type="ECO:0000256" key="4">
    <source>
        <dbReference type="ARBA" id="ARBA00023172"/>
    </source>
</evidence>
<dbReference type="PANTHER" id="PTHR30629">
    <property type="entry name" value="PROPHAGE INTEGRASE"/>
    <property type="match status" value="1"/>
</dbReference>
<evidence type="ECO:0000313" key="7">
    <source>
        <dbReference type="Proteomes" id="UP001065705"/>
    </source>
</evidence>
<dbReference type="GO" id="GO:0006310">
    <property type="term" value="P:DNA recombination"/>
    <property type="evidence" value="ECO:0007669"/>
    <property type="project" value="UniProtKB-KW"/>
</dbReference>
<evidence type="ECO:0000256" key="3">
    <source>
        <dbReference type="ARBA" id="ARBA00023125"/>
    </source>
</evidence>
<dbReference type="AlphaFoldDB" id="A0ABD7TTL9"/>
<evidence type="ECO:0000259" key="5">
    <source>
        <dbReference type="PROSITE" id="PS51898"/>
    </source>
</evidence>
<comment type="similarity">
    <text evidence="1">Belongs to the 'phage' integrase family.</text>
</comment>
<dbReference type="PANTHER" id="PTHR30629:SF2">
    <property type="entry name" value="PROPHAGE INTEGRASE INTS-RELATED"/>
    <property type="match status" value="1"/>
</dbReference>
<feature type="domain" description="Tyr recombinase" evidence="5">
    <location>
        <begin position="159"/>
        <end position="335"/>
    </location>
</feature>
<dbReference type="Proteomes" id="UP001065705">
    <property type="component" value="Chromosome"/>
</dbReference>
<proteinExistence type="inferred from homology"/>
<dbReference type="SUPFAM" id="SSF56349">
    <property type="entry name" value="DNA breaking-rejoining enzymes"/>
    <property type="match status" value="1"/>
</dbReference>
<accession>A0ABD7TTL9</accession>
<dbReference type="InterPro" id="IPR010998">
    <property type="entry name" value="Integrase_recombinase_N"/>
</dbReference>
<dbReference type="Pfam" id="PF00589">
    <property type="entry name" value="Phage_integrase"/>
    <property type="match status" value="1"/>
</dbReference>
<evidence type="ECO:0000256" key="2">
    <source>
        <dbReference type="ARBA" id="ARBA00022908"/>
    </source>
</evidence>
<keyword evidence="2" id="KW-0229">DNA integration</keyword>